<evidence type="ECO:0000256" key="1">
    <source>
        <dbReference type="ARBA" id="ARBA00022448"/>
    </source>
</evidence>
<feature type="transmembrane region" description="Helical" evidence="2">
    <location>
        <begin position="30"/>
        <end position="55"/>
    </location>
</feature>
<keyword evidence="2" id="KW-0472">Membrane</keyword>
<sequence length="84" mass="9511">MEPIISLFKRRELLWQFLLRNVKSRHRGSVLGALWLIVNPLLMLSLYVFAFGVVFGGRFTDSPDESTLDYALGIFLGLNVLGLV</sequence>
<dbReference type="EMBL" id="UINC01180367">
    <property type="protein sequence ID" value="SVD89524.1"/>
    <property type="molecule type" value="Genomic_DNA"/>
</dbReference>
<evidence type="ECO:0000313" key="3">
    <source>
        <dbReference type="EMBL" id="SVD89524.1"/>
    </source>
</evidence>
<proteinExistence type="predicted"/>
<keyword evidence="1" id="KW-0813">Transport</keyword>
<dbReference type="PANTHER" id="PTHR30413">
    <property type="entry name" value="INNER MEMBRANE TRANSPORT PERMEASE"/>
    <property type="match status" value="1"/>
</dbReference>
<feature type="transmembrane region" description="Helical" evidence="2">
    <location>
        <begin position="67"/>
        <end position="83"/>
    </location>
</feature>
<protein>
    <recommendedName>
        <fullName evidence="4">ABC-2 type transporter domain-containing protein</fullName>
    </recommendedName>
</protein>
<dbReference type="PANTHER" id="PTHR30413:SF10">
    <property type="entry name" value="CAPSULE POLYSACCHARIDE EXPORT INNER-MEMBRANE PROTEIN CTRC"/>
    <property type="match status" value="1"/>
</dbReference>
<name>A0A382Z1X6_9ZZZZ</name>
<feature type="non-terminal residue" evidence="3">
    <location>
        <position position="84"/>
    </location>
</feature>
<evidence type="ECO:0008006" key="4">
    <source>
        <dbReference type="Google" id="ProtNLM"/>
    </source>
</evidence>
<dbReference type="GO" id="GO:0015920">
    <property type="term" value="P:lipopolysaccharide transport"/>
    <property type="evidence" value="ECO:0007669"/>
    <property type="project" value="TreeGrafter"/>
</dbReference>
<accession>A0A382Z1X6</accession>
<keyword evidence="2" id="KW-0812">Transmembrane</keyword>
<reference evidence="3" key="1">
    <citation type="submission" date="2018-05" db="EMBL/GenBank/DDBJ databases">
        <authorList>
            <person name="Lanie J.A."/>
            <person name="Ng W.-L."/>
            <person name="Kazmierczak K.M."/>
            <person name="Andrzejewski T.M."/>
            <person name="Davidsen T.M."/>
            <person name="Wayne K.J."/>
            <person name="Tettelin H."/>
            <person name="Glass J.I."/>
            <person name="Rusch D."/>
            <person name="Podicherti R."/>
            <person name="Tsui H.-C.T."/>
            <person name="Winkler M.E."/>
        </authorList>
    </citation>
    <scope>NUCLEOTIDE SEQUENCE</scope>
</reference>
<gene>
    <name evidence="3" type="ORF">METZ01_LOCUS442378</name>
</gene>
<organism evidence="3">
    <name type="scientific">marine metagenome</name>
    <dbReference type="NCBI Taxonomy" id="408172"/>
    <lineage>
        <taxon>unclassified sequences</taxon>
        <taxon>metagenomes</taxon>
        <taxon>ecological metagenomes</taxon>
    </lineage>
</organism>
<keyword evidence="2" id="KW-1133">Transmembrane helix</keyword>
<dbReference type="AlphaFoldDB" id="A0A382Z1X6"/>
<evidence type="ECO:0000256" key="2">
    <source>
        <dbReference type="SAM" id="Phobius"/>
    </source>
</evidence>